<keyword evidence="1" id="KW-0472">Membrane</keyword>
<evidence type="ECO:0000313" key="2">
    <source>
        <dbReference type="EMBL" id="JAH09567.1"/>
    </source>
</evidence>
<keyword evidence="1" id="KW-0812">Transmembrane</keyword>
<feature type="transmembrane region" description="Helical" evidence="1">
    <location>
        <begin position="12"/>
        <end position="30"/>
    </location>
</feature>
<evidence type="ECO:0000256" key="1">
    <source>
        <dbReference type="SAM" id="Phobius"/>
    </source>
</evidence>
<reference evidence="2" key="1">
    <citation type="submission" date="2014-11" db="EMBL/GenBank/DDBJ databases">
        <authorList>
            <person name="Amaro Gonzalez C."/>
        </authorList>
    </citation>
    <scope>NUCLEOTIDE SEQUENCE</scope>
</reference>
<reference evidence="2" key="2">
    <citation type="journal article" date="2015" name="Fish Shellfish Immunol.">
        <title>Early steps in the European eel (Anguilla anguilla)-Vibrio vulnificus interaction in the gills: Role of the RtxA13 toxin.</title>
        <authorList>
            <person name="Callol A."/>
            <person name="Pajuelo D."/>
            <person name="Ebbesson L."/>
            <person name="Teles M."/>
            <person name="MacKenzie S."/>
            <person name="Amaro C."/>
        </authorList>
    </citation>
    <scope>NUCLEOTIDE SEQUENCE</scope>
</reference>
<sequence>MQASCSKSFHRRLRIWTFATSVFYFTLFYYI</sequence>
<proteinExistence type="predicted"/>
<protein>
    <submittedName>
        <fullName evidence="2">Uncharacterized protein</fullName>
    </submittedName>
</protein>
<keyword evidence="1" id="KW-1133">Transmembrane helix</keyword>
<dbReference type="EMBL" id="GBXM01099010">
    <property type="protein sequence ID" value="JAH09567.1"/>
    <property type="molecule type" value="Transcribed_RNA"/>
</dbReference>
<name>A0A0E9PZ53_ANGAN</name>
<dbReference type="AlphaFoldDB" id="A0A0E9PZ53"/>
<organism evidence="2">
    <name type="scientific">Anguilla anguilla</name>
    <name type="common">European freshwater eel</name>
    <name type="synonym">Muraena anguilla</name>
    <dbReference type="NCBI Taxonomy" id="7936"/>
    <lineage>
        <taxon>Eukaryota</taxon>
        <taxon>Metazoa</taxon>
        <taxon>Chordata</taxon>
        <taxon>Craniata</taxon>
        <taxon>Vertebrata</taxon>
        <taxon>Euteleostomi</taxon>
        <taxon>Actinopterygii</taxon>
        <taxon>Neopterygii</taxon>
        <taxon>Teleostei</taxon>
        <taxon>Anguilliformes</taxon>
        <taxon>Anguillidae</taxon>
        <taxon>Anguilla</taxon>
    </lineage>
</organism>
<accession>A0A0E9PZ53</accession>